<dbReference type="EMBL" id="FJOG01000014">
    <property type="protein sequence ID" value="CZR59580.1"/>
    <property type="molecule type" value="Genomic_DNA"/>
</dbReference>
<dbReference type="SUPFAM" id="SSF52374">
    <property type="entry name" value="Nucleotidylyl transferase"/>
    <property type="match status" value="1"/>
</dbReference>
<evidence type="ECO:0000256" key="8">
    <source>
        <dbReference type="ARBA" id="ARBA00049001"/>
    </source>
</evidence>
<dbReference type="GO" id="GO:0016887">
    <property type="term" value="F:ATP hydrolysis activity"/>
    <property type="evidence" value="ECO:0007669"/>
    <property type="project" value="TreeGrafter"/>
</dbReference>
<name>A0A1L7X3H7_9HELO</name>
<dbReference type="GO" id="GO:0009435">
    <property type="term" value="P:NAD+ biosynthetic process"/>
    <property type="evidence" value="ECO:0007669"/>
    <property type="project" value="UniProtKB-UniPathway"/>
</dbReference>
<organism evidence="10 11">
    <name type="scientific">Phialocephala subalpina</name>
    <dbReference type="NCBI Taxonomy" id="576137"/>
    <lineage>
        <taxon>Eukaryota</taxon>
        <taxon>Fungi</taxon>
        <taxon>Dikarya</taxon>
        <taxon>Ascomycota</taxon>
        <taxon>Pezizomycotina</taxon>
        <taxon>Leotiomycetes</taxon>
        <taxon>Helotiales</taxon>
        <taxon>Mollisiaceae</taxon>
        <taxon>Phialocephala</taxon>
        <taxon>Phialocephala fortinii species complex</taxon>
    </lineage>
</organism>
<dbReference type="STRING" id="576137.A0A1L7X3H7"/>
<evidence type="ECO:0000313" key="10">
    <source>
        <dbReference type="EMBL" id="CZR59580.1"/>
    </source>
</evidence>
<sequence length="312" mass="34997">MSTSSTPAPTTEMQQLRSALPTLTNFLHTFASSTSNFSLLTTITTSSAFPPSFAHPPTTLPTAPKTLYILDSSYNPPTLAHLRIATSALLHDTQPYTSPRRLLLLLATQNADKAPKPASFEHRLTMMTIFARDLLSSLPPPKESSKKELAIDIGVTKLPYFHDKASSIADSGIYPNETQQIHLLGYDTLTRLLSTKYYSPNNLSILAPFFSSHRVRVTYRPDSSTSYKSSREEQDRYINDLREGKKEEEGGRREWVTEGRIEMVEGRKEGEEVVSSTRVREAIKNGDRELLDKLVTSGVKEWVLREGLYLDD</sequence>
<accession>A0A1L7X3H7</accession>
<keyword evidence="5" id="KW-0547">Nucleotide-binding</keyword>
<dbReference type="GO" id="GO:0000309">
    <property type="term" value="F:nicotinamide-nucleotide adenylyltransferase activity"/>
    <property type="evidence" value="ECO:0007669"/>
    <property type="project" value="UniProtKB-EC"/>
</dbReference>
<evidence type="ECO:0000256" key="2">
    <source>
        <dbReference type="ARBA" id="ARBA00022642"/>
    </source>
</evidence>
<reference evidence="10 11" key="1">
    <citation type="submission" date="2016-03" db="EMBL/GenBank/DDBJ databases">
        <authorList>
            <person name="Ploux O."/>
        </authorList>
    </citation>
    <scope>NUCLEOTIDE SEQUENCE [LARGE SCALE GENOMIC DNA]</scope>
    <source>
        <strain evidence="10 11">UAMH 11012</strain>
    </source>
</reference>
<dbReference type="GO" id="GO:0005737">
    <property type="term" value="C:cytoplasm"/>
    <property type="evidence" value="ECO:0007669"/>
    <property type="project" value="TreeGrafter"/>
</dbReference>
<evidence type="ECO:0000256" key="7">
    <source>
        <dbReference type="ARBA" id="ARBA00023027"/>
    </source>
</evidence>
<dbReference type="GO" id="GO:0005524">
    <property type="term" value="F:ATP binding"/>
    <property type="evidence" value="ECO:0007669"/>
    <property type="project" value="UniProtKB-KW"/>
</dbReference>
<keyword evidence="7" id="KW-0520">NAD</keyword>
<evidence type="ECO:0000256" key="4">
    <source>
        <dbReference type="ARBA" id="ARBA00022695"/>
    </source>
</evidence>
<dbReference type="CDD" id="cd02165">
    <property type="entry name" value="NMNAT"/>
    <property type="match status" value="1"/>
</dbReference>
<dbReference type="InterPro" id="IPR014729">
    <property type="entry name" value="Rossmann-like_a/b/a_fold"/>
</dbReference>
<dbReference type="GO" id="GO:0005634">
    <property type="term" value="C:nucleus"/>
    <property type="evidence" value="ECO:0007669"/>
    <property type="project" value="TreeGrafter"/>
</dbReference>
<keyword evidence="2" id="KW-0662">Pyridine nucleotide biosynthesis</keyword>
<keyword evidence="11" id="KW-1185">Reference proteome</keyword>
<dbReference type="UniPathway" id="UPA00253">
    <property type="reaction ID" value="UER00600"/>
</dbReference>
<dbReference type="AlphaFoldDB" id="A0A1L7X3H7"/>
<dbReference type="Proteomes" id="UP000184330">
    <property type="component" value="Unassembled WGS sequence"/>
</dbReference>
<dbReference type="PANTHER" id="PTHR31285:SF0">
    <property type="entry name" value="NICOTINAMIDE MONONUCLEOTIDE ADENYLYLTRANSFERASE"/>
    <property type="match status" value="1"/>
</dbReference>
<evidence type="ECO:0000256" key="6">
    <source>
        <dbReference type="ARBA" id="ARBA00022840"/>
    </source>
</evidence>
<dbReference type="InterPro" id="IPR005248">
    <property type="entry name" value="NadD/NMNAT"/>
</dbReference>
<comment type="pathway">
    <text evidence="1">Cofactor biosynthesis; NAD(+) biosynthesis.</text>
</comment>
<feature type="compositionally biased region" description="Basic and acidic residues" evidence="9">
    <location>
        <begin position="229"/>
        <end position="252"/>
    </location>
</feature>
<keyword evidence="6" id="KW-0067">ATP-binding</keyword>
<keyword evidence="4 10" id="KW-0548">Nucleotidyltransferase</keyword>
<proteinExistence type="predicted"/>
<evidence type="ECO:0000256" key="9">
    <source>
        <dbReference type="SAM" id="MobiDB-lite"/>
    </source>
</evidence>
<comment type="catalytic activity">
    <reaction evidence="8">
        <text>beta-nicotinamide D-ribonucleotide + ATP + H(+) = diphosphate + NAD(+)</text>
        <dbReference type="Rhea" id="RHEA:21360"/>
        <dbReference type="ChEBI" id="CHEBI:14649"/>
        <dbReference type="ChEBI" id="CHEBI:15378"/>
        <dbReference type="ChEBI" id="CHEBI:30616"/>
        <dbReference type="ChEBI" id="CHEBI:33019"/>
        <dbReference type="ChEBI" id="CHEBI:57540"/>
        <dbReference type="EC" id="2.7.7.1"/>
    </reaction>
</comment>
<evidence type="ECO:0000256" key="5">
    <source>
        <dbReference type="ARBA" id="ARBA00022741"/>
    </source>
</evidence>
<evidence type="ECO:0000313" key="11">
    <source>
        <dbReference type="Proteomes" id="UP000184330"/>
    </source>
</evidence>
<protein>
    <submittedName>
        <fullName evidence="10">Related to cytidylyltransferase family protein</fullName>
    </submittedName>
</protein>
<keyword evidence="3 10" id="KW-0808">Transferase</keyword>
<evidence type="ECO:0000256" key="3">
    <source>
        <dbReference type="ARBA" id="ARBA00022679"/>
    </source>
</evidence>
<dbReference type="PANTHER" id="PTHR31285">
    <property type="entry name" value="NICOTINAMIDE MONONUCLEOTIDE ADENYLYLTRANSFERASE"/>
    <property type="match status" value="1"/>
</dbReference>
<dbReference type="Gene3D" id="3.40.50.620">
    <property type="entry name" value="HUPs"/>
    <property type="match status" value="1"/>
</dbReference>
<feature type="region of interest" description="Disordered" evidence="9">
    <location>
        <begin position="221"/>
        <end position="252"/>
    </location>
</feature>
<gene>
    <name evidence="10" type="ORF">PAC_09474</name>
</gene>
<dbReference type="OrthoDB" id="5591297at2759"/>
<evidence type="ECO:0000256" key="1">
    <source>
        <dbReference type="ARBA" id="ARBA00004790"/>
    </source>
</evidence>